<evidence type="ECO:0000313" key="2">
    <source>
        <dbReference type="EMBL" id="GFQ81152.1"/>
    </source>
</evidence>
<sequence>MASPSTPGTSTQMDTDEDGPDKVRRCKRIDSLENQITCYAHRMAYLTDHIQEPPQGNPEDAKEITIQLEEKESLQTKMNTVKGELNSLLPCPFSNCQHNTSPKNLDIINLPSANNALVTKLAETHINNDLNTKNKKNPQDGYSFATKTAKKQRIQEHYSMRAIPPIETTNKFNTLAGSDSQPALTDAAIPVASPPPRSPQ</sequence>
<proteinExistence type="predicted"/>
<reference evidence="2" key="1">
    <citation type="submission" date="2020-07" db="EMBL/GenBank/DDBJ databases">
        <title>Multicomponent nature underlies the extraordinary mechanical properties of spider dragline silk.</title>
        <authorList>
            <person name="Kono N."/>
            <person name="Nakamura H."/>
            <person name="Mori M."/>
            <person name="Yoshida Y."/>
            <person name="Ohtoshi R."/>
            <person name="Malay A.D."/>
            <person name="Moran D.A.P."/>
            <person name="Tomita M."/>
            <person name="Numata K."/>
            <person name="Arakawa K."/>
        </authorList>
    </citation>
    <scope>NUCLEOTIDE SEQUENCE</scope>
</reference>
<feature type="region of interest" description="Disordered" evidence="1">
    <location>
        <begin position="170"/>
        <end position="200"/>
    </location>
</feature>
<organism evidence="2 3">
    <name type="scientific">Trichonephila clavata</name>
    <name type="common">Joro spider</name>
    <name type="synonym">Nephila clavata</name>
    <dbReference type="NCBI Taxonomy" id="2740835"/>
    <lineage>
        <taxon>Eukaryota</taxon>
        <taxon>Metazoa</taxon>
        <taxon>Ecdysozoa</taxon>
        <taxon>Arthropoda</taxon>
        <taxon>Chelicerata</taxon>
        <taxon>Arachnida</taxon>
        <taxon>Araneae</taxon>
        <taxon>Araneomorphae</taxon>
        <taxon>Entelegynae</taxon>
        <taxon>Araneoidea</taxon>
        <taxon>Nephilidae</taxon>
        <taxon>Trichonephila</taxon>
    </lineage>
</organism>
<gene>
    <name evidence="2" type="ORF">TNCT_249661</name>
</gene>
<accession>A0A8X6HTS4</accession>
<feature type="compositionally biased region" description="Polar residues" evidence="1">
    <location>
        <begin position="1"/>
        <end position="13"/>
    </location>
</feature>
<feature type="compositionally biased region" description="Polar residues" evidence="1">
    <location>
        <begin position="170"/>
        <end position="183"/>
    </location>
</feature>
<evidence type="ECO:0000256" key="1">
    <source>
        <dbReference type="SAM" id="MobiDB-lite"/>
    </source>
</evidence>
<dbReference type="AlphaFoldDB" id="A0A8X6HTS4"/>
<protein>
    <submittedName>
        <fullName evidence="2">Uncharacterized protein</fullName>
    </submittedName>
</protein>
<dbReference type="EMBL" id="BMAO01032280">
    <property type="protein sequence ID" value="GFQ81152.1"/>
    <property type="molecule type" value="Genomic_DNA"/>
</dbReference>
<evidence type="ECO:0000313" key="3">
    <source>
        <dbReference type="Proteomes" id="UP000887116"/>
    </source>
</evidence>
<name>A0A8X6HTS4_TRICU</name>
<comment type="caution">
    <text evidence="2">The sequence shown here is derived from an EMBL/GenBank/DDBJ whole genome shotgun (WGS) entry which is preliminary data.</text>
</comment>
<dbReference type="Proteomes" id="UP000887116">
    <property type="component" value="Unassembled WGS sequence"/>
</dbReference>
<feature type="region of interest" description="Disordered" evidence="1">
    <location>
        <begin position="1"/>
        <end position="23"/>
    </location>
</feature>
<keyword evidence="3" id="KW-1185">Reference proteome</keyword>